<dbReference type="eggNOG" id="COG0673">
    <property type="taxonomic scope" value="Bacteria"/>
</dbReference>
<evidence type="ECO:0000259" key="2">
    <source>
        <dbReference type="Pfam" id="PF01266"/>
    </source>
</evidence>
<dbReference type="OrthoDB" id="9815989at2"/>
<dbReference type="eggNOG" id="COG0665">
    <property type="taxonomic scope" value="Bacteria"/>
</dbReference>
<dbReference type="Proteomes" id="UP000018688">
    <property type="component" value="Unassembled WGS sequence"/>
</dbReference>
<reference evidence="4 5" key="1">
    <citation type="submission" date="2013-10" db="EMBL/GenBank/DDBJ databases">
        <title>The Genome Sequence of Helicobacter canis NCTC 12740.</title>
        <authorList>
            <consortium name="The Broad Institute Genomics Platform"/>
            <person name="Earl A."/>
            <person name="Fox J.G."/>
            <person name="Shen Z."/>
            <person name="Young S.K."/>
            <person name="Zeng Q."/>
            <person name="Gargeya S."/>
            <person name="Fitzgerald M."/>
            <person name="Abouelleil A."/>
            <person name="Alvarado L."/>
            <person name="Chapman S.B."/>
            <person name="Gainer-Dewar J."/>
            <person name="Goldberg J."/>
            <person name="Griggs A."/>
            <person name="Gujja S."/>
            <person name="Hansen M."/>
            <person name="Howarth C."/>
            <person name="Imamovic A."/>
            <person name="Ireland A."/>
            <person name="Larimer J."/>
            <person name="McCowan C."/>
            <person name="Murphy C."/>
            <person name="Pearson M."/>
            <person name="Poon T.W."/>
            <person name="Priest M."/>
            <person name="Roberts A."/>
            <person name="Saif S."/>
            <person name="Shea T."/>
            <person name="Sykes S."/>
            <person name="Wortman J."/>
            <person name="Nusbaum C."/>
            <person name="Birren B."/>
        </authorList>
    </citation>
    <scope>NUCLEOTIDE SEQUENCE [LARGE SCALE GENOMIC DNA]</scope>
    <source>
        <strain evidence="4 5">NCTC 12740</strain>
    </source>
</reference>
<dbReference type="Gene3D" id="3.40.50.720">
    <property type="entry name" value="NAD(P)-binding Rossmann-like Domain"/>
    <property type="match status" value="1"/>
</dbReference>
<comment type="caution">
    <text evidence="4">The sequence shown here is derived from an EMBL/GenBank/DDBJ whole genome shotgun (WGS) entry which is preliminary data.</text>
</comment>
<dbReference type="PATRIC" id="fig|1357399.3.peg.110"/>
<evidence type="ECO:0000256" key="1">
    <source>
        <dbReference type="SAM" id="MobiDB-lite"/>
    </source>
</evidence>
<evidence type="ECO:0008006" key="6">
    <source>
        <dbReference type="Google" id="ProtNLM"/>
    </source>
</evidence>
<feature type="domain" description="Gfo/Idh/MocA-like oxidoreductase N-terminal" evidence="3">
    <location>
        <begin position="37"/>
        <end position="104"/>
    </location>
</feature>
<protein>
    <recommendedName>
        <fullName evidence="6">FAD dependent oxidoreductase domain-containing protein</fullName>
    </recommendedName>
</protein>
<dbReference type="PANTHER" id="PTHR43377:SF1">
    <property type="entry name" value="BILIVERDIN REDUCTASE A"/>
    <property type="match status" value="1"/>
</dbReference>
<dbReference type="Gene3D" id="3.50.50.60">
    <property type="entry name" value="FAD/NAD(P)-binding domain"/>
    <property type="match status" value="1"/>
</dbReference>
<proteinExistence type="predicted"/>
<dbReference type="GO" id="GO:0000166">
    <property type="term" value="F:nucleotide binding"/>
    <property type="evidence" value="ECO:0007669"/>
    <property type="project" value="InterPro"/>
</dbReference>
<name>V8CKB9_9HELI</name>
<dbReference type="Pfam" id="PF01266">
    <property type="entry name" value="DAO"/>
    <property type="match status" value="1"/>
</dbReference>
<dbReference type="PANTHER" id="PTHR43377">
    <property type="entry name" value="BILIVERDIN REDUCTASE A"/>
    <property type="match status" value="1"/>
</dbReference>
<evidence type="ECO:0000313" key="5">
    <source>
        <dbReference type="Proteomes" id="UP000018688"/>
    </source>
</evidence>
<dbReference type="Pfam" id="PF01408">
    <property type="entry name" value="GFO_IDH_MocA"/>
    <property type="match status" value="1"/>
</dbReference>
<gene>
    <name evidence="4" type="ORF">HMPREF2087_00109</name>
</gene>
<dbReference type="InterPro" id="IPR000683">
    <property type="entry name" value="Gfo/Idh/MocA-like_OxRdtase_N"/>
</dbReference>
<dbReference type="InterPro" id="IPR036188">
    <property type="entry name" value="FAD/NAD-bd_sf"/>
</dbReference>
<feature type="region of interest" description="Disordered" evidence="1">
    <location>
        <begin position="436"/>
        <end position="456"/>
    </location>
</feature>
<accession>V8CKB9</accession>
<dbReference type="SUPFAM" id="SSF51905">
    <property type="entry name" value="FAD/NAD(P)-binding domain"/>
    <property type="match status" value="1"/>
</dbReference>
<dbReference type="AlphaFoldDB" id="V8CKB9"/>
<dbReference type="SUPFAM" id="SSF51735">
    <property type="entry name" value="NAD(P)-binding Rossmann-fold domains"/>
    <property type="match status" value="1"/>
</dbReference>
<organism evidence="4 5">
    <name type="scientific">Helicobacter canis NCTC 12740</name>
    <dbReference type="NCBI Taxonomy" id="1357399"/>
    <lineage>
        <taxon>Bacteria</taxon>
        <taxon>Pseudomonadati</taxon>
        <taxon>Campylobacterota</taxon>
        <taxon>Epsilonproteobacteria</taxon>
        <taxon>Campylobacterales</taxon>
        <taxon>Helicobacteraceae</taxon>
        <taxon>Helicobacter</taxon>
    </lineage>
</organism>
<dbReference type="STRING" id="1357399.HMPREF2087_00109"/>
<evidence type="ECO:0000313" key="4">
    <source>
        <dbReference type="EMBL" id="ETD27201.1"/>
    </source>
</evidence>
<keyword evidence="5" id="KW-1185">Reference proteome</keyword>
<dbReference type="InterPro" id="IPR051450">
    <property type="entry name" value="Gfo/Idh/MocA_Oxidoreductases"/>
</dbReference>
<dbReference type="HOGENOM" id="CLU_339742_0_0_7"/>
<feature type="domain" description="FAD dependent oxidoreductase" evidence="2">
    <location>
        <begin position="465"/>
        <end position="806"/>
    </location>
</feature>
<dbReference type="RefSeq" id="WP_023928993.1">
    <property type="nucleotide sequence ID" value="NZ_KI669458.1"/>
</dbReference>
<dbReference type="InterPro" id="IPR036291">
    <property type="entry name" value="NAD(P)-bd_dom_sf"/>
</dbReference>
<feature type="compositionally biased region" description="Basic and acidic residues" evidence="1">
    <location>
        <begin position="443"/>
        <end position="456"/>
    </location>
</feature>
<sequence length="836" mass="93422">MQPNKPKALLIGSGYFGQILRPYIAKHCELLAIANTATSNLSTLLEQVDICFVITPLNAHFELAKAALQAGCHTFIEKPATSNAKEYRELLSLAKERNLVLFTDYIYTLSPSIRHALSLCKHKSLESIYASFTQYGKFYKNESVLEVLGVHYLSVFALMQELGIITDVEVQECAFLDSSRLSARLILSARQGGKTIPITLECSLLSSSRQRVLQLFFSKEHCLQIDMLDSTPLSHKADKALESSLPIFDESGNLAHSLATFMSFIASDNLAKNVHYVVHTNVCARTACLLDSALGNHSADFGDFLKKHRLAASGIPCFRATADRKSRSTLKSPKNYESNTTNLRILEKENNQTELESSVDSMDCRANASALARNDDKTQNLNKSAKDSRIFNKNAQNVFCSQVDRRQDFCDKNGALQGESKARTWACVTADSPQQSPFLAKKPTPEPRKAQSTKKAESPITTHYDCIIIGGGFFGAYIASTLRQKYRKILIVEKERDLLLRASLRNQARVHNGYHYPRSLSTALSSARHFTRFCDEFAPAILNAFDKYYAIAAYGSKTSATQFYRLFKQFSIPIERASDAVQGLFTHELVEEVFCVQEYAFNANILREILQERLRANGVEIALNTQAMRVFSDRGEVGVSVLESSAQREQILHAPLVLNCTYAGINALLARSALPPLPLKYELTEMALVQVPESLARLGVTIMDGAFFSLMPYPAKNCYTLSHVRYTPHCAWSDSSQVCDPYALLDSTLHPTSKSQKLESKFPLMCQDAARYLPELSKLEYIDSLYEIKTLRAQNEIDDGRPIIFAKDYGVKGFCTIMGGKIDNIYEIIHALQAHF</sequence>
<evidence type="ECO:0000259" key="3">
    <source>
        <dbReference type="Pfam" id="PF01408"/>
    </source>
</evidence>
<dbReference type="InterPro" id="IPR006076">
    <property type="entry name" value="FAD-dep_OxRdtase"/>
</dbReference>
<dbReference type="Gene3D" id="3.30.360.10">
    <property type="entry name" value="Dihydrodipicolinate Reductase, domain 2"/>
    <property type="match status" value="1"/>
</dbReference>
<dbReference type="EMBL" id="AZJJ01000001">
    <property type="protein sequence ID" value="ETD27201.1"/>
    <property type="molecule type" value="Genomic_DNA"/>
</dbReference>